<dbReference type="EMBL" id="CM007361">
    <property type="protein sequence ID" value="OIW19265.1"/>
    <property type="molecule type" value="Genomic_DNA"/>
</dbReference>
<dbReference type="STRING" id="3871.A0A4P1RWD1"/>
<keyword evidence="1 2" id="KW-0103">Bromodomain</keyword>
<dbReference type="SMART" id="SM00297">
    <property type="entry name" value="BROMO"/>
    <property type="match status" value="1"/>
</dbReference>
<protein>
    <recommendedName>
        <fullName evidence="4">Bromo domain-containing protein</fullName>
    </recommendedName>
</protein>
<sequence>MIATATVVPKKKFKIKLSSKRIEVVPGTKCEFRQNVSQVDENGFCNSKEKFSVPCSIKRGPQGSVESQKPKRQKMDRTASVQCATVLKILMSQTYSWVFNKPVDPIALKIPDYFRIISQPMDLGTIKTKLEKNVYFGIEEFAADVRLTFSNAMTYNPHSNDVHLMAKDLNKLFERKWKDLEKKWKCEDEHEKSMTETVRETVRKFCNEMHPLQKDTFPKKLRVPEQKGLQKISSLAARDAKVEVHKSSWVPCQAIEKDLHKGKDNHDRKYPSVSSKARPSSGTVTHKCTICGYLSCSCIIPGDLKYASSDISSEGSVGRDLNVKGADALRPGCQTHCKTPLQRKSYDDSNGDVSSLDSEHLCYGSQLSTPATDASSCKVWSTPDIDVQLSPKKALRAAMLKSRFADTILKAQQKTILDHGDKSDPLKMRLEKERLERIQREERARIEAQIKVAELSARMKAEEEFKKRREEEREAARVALQKVESSVEIENNLECLKELEMLSGCKLCYQPMSTKDGSGVAMRTLDKSPLEQLGLFMKDEYVTAGEDEEVLDGCEEGEILY</sequence>
<dbReference type="Gene3D" id="1.20.920.10">
    <property type="entry name" value="Bromodomain-like"/>
    <property type="match status" value="1"/>
</dbReference>
<dbReference type="InterPro" id="IPR001487">
    <property type="entry name" value="Bromodomain"/>
</dbReference>
<evidence type="ECO:0000313" key="5">
    <source>
        <dbReference type="EMBL" id="OIW19265.1"/>
    </source>
</evidence>
<evidence type="ECO:0000313" key="6">
    <source>
        <dbReference type="Proteomes" id="UP000188354"/>
    </source>
</evidence>
<dbReference type="Proteomes" id="UP000188354">
    <property type="component" value="Chromosome LG01"/>
</dbReference>
<evidence type="ECO:0000256" key="1">
    <source>
        <dbReference type="ARBA" id="ARBA00023117"/>
    </source>
</evidence>
<dbReference type="PRINTS" id="PR00503">
    <property type="entry name" value="BROMODOMAIN"/>
</dbReference>
<feature type="domain" description="Bromo" evidence="4">
    <location>
        <begin position="91"/>
        <end position="163"/>
    </location>
</feature>
<dbReference type="InterPro" id="IPR052442">
    <property type="entry name" value="Env_Response_Regulator"/>
</dbReference>
<dbReference type="KEGG" id="lang:109348562"/>
<organism evidence="5 6">
    <name type="scientific">Lupinus angustifolius</name>
    <name type="common">Narrow-leaved blue lupine</name>
    <dbReference type="NCBI Taxonomy" id="3871"/>
    <lineage>
        <taxon>Eukaryota</taxon>
        <taxon>Viridiplantae</taxon>
        <taxon>Streptophyta</taxon>
        <taxon>Embryophyta</taxon>
        <taxon>Tracheophyta</taxon>
        <taxon>Spermatophyta</taxon>
        <taxon>Magnoliopsida</taxon>
        <taxon>eudicotyledons</taxon>
        <taxon>Gunneridae</taxon>
        <taxon>Pentapetalae</taxon>
        <taxon>rosids</taxon>
        <taxon>fabids</taxon>
        <taxon>Fabales</taxon>
        <taxon>Fabaceae</taxon>
        <taxon>Papilionoideae</taxon>
        <taxon>50 kb inversion clade</taxon>
        <taxon>genistoids sensu lato</taxon>
        <taxon>core genistoids</taxon>
        <taxon>Genisteae</taxon>
        <taxon>Lupinus</taxon>
    </lineage>
</organism>
<name>A0A4P1RWD1_LUPAN</name>
<dbReference type="Gramene" id="OIW19265">
    <property type="protein sequence ID" value="OIW19265"/>
    <property type="gene ID" value="TanjilG_20390"/>
</dbReference>
<dbReference type="SUPFAM" id="SSF47370">
    <property type="entry name" value="Bromodomain"/>
    <property type="match status" value="1"/>
</dbReference>
<evidence type="ECO:0000259" key="4">
    <source>
        <dbReference type="PROSITE" id="PS50014"/>
    </source>
</evidence>
<dbReference type="AlphaFoldDB" id="A0A4P1RWD1"/>
<feature type="compositionally biased region" description="Basic and acidic residues" evidence="3">
    <location>
        <begin position="260"/>
        <end position="270"/>
    </location>
</feature>
<evidence type="ECO:0000256" key="2">
    <source>
        <dbReference type="PROSITE-ProRule" id="PRU00035"/>
    </source>
</evidence>
<feature type="compositionally biased region" description="Polar residues" evidence="3">
    <location>
        <begin position="272"/>
        <end position="283"/>
    </location>
</feature>
<dbReference type="InterPro" id="IPR036427">
    <property type="entry name" value="Bromodomain-like_sf"/>
</dbReference>
<dbReference type="OrthoDB" id="21449at2759"/>
<reference evidence="5 6" key="1">
    <citation type="journal article" date="2017" name="Plant Biotechnol. J.">
        <title>A comprehensive draft genome sequence for lupin (Lupinus angustifolius), an emerging health food: insights into plant-microbe interactions and legume evolution.</title>
        <authorList>
            <person name="Hane J.K."/>
            <person name="Ming Y."/>
            <person name="Kamphuis L.G."/>
            <person name="Nelson M.N."/>
            <person name="Garg G."/>
            <person name="Atkins C.A."/>
            <person name="Bayer P.E."/>
            <person name="Bravo A."/>
            <person name="Bringans S."/>
            <person name="Cannon S."/>
            <person name="Edwards D."/>
            <person name="Foley R."/>
            <person name="Gao L.L."/>
            <person name="Harrison M.J."/>
            <person name="Huang W."/>
            <person name="Hurgobin B."/>
            <person name="Li S."/>
            <person name="Liu C.W."/>
            <person name="McGrath A."/>
            <person name="Morahan G."/>
            <person name="Murray J."/>
            <person name="Weller J."/>
            <person name="Jian J."/>
            <person name="Singh K.B."/>
        </authorList>
    </citation>
    <scope>NUCLEOTIDE SEQUENCE [LARGE SCALE GENOMIC DNA]</scope>
    <source>
        <strain evidence="6">cv. Tanjil</strain>
        <tissue evidence="5">Whole plant</tissue>
    </source>
</reference>
<accession>A0A4P1RWD1</accession>
<evidence type="ECO:0000256" key="3">
    <source>
        <dbReference type="SAM" id="MobiDB-lite"/>
    </source>
</evidence>
<gene>
    <name evidence="5" type="ORF">TanjilG_20390</name>
</gene>
<feature type="region of interest" description="Disordered" evidence="3">
    <location>
        <begin position="260"/>
        <end position="283"/>
    </location>
</feature>
<dbReference type="PROSITE" id="PS50014">
    <property type="entry name" value="BROMODOMAIN_2"/>
    <property type="match status" value="1"/>
</dbReference>
<dbReference type="PANTHER" id="PTHR46136">
    <property type="entry name" value="TRANSCRIPTION FACTOR GTE8"/>
    <property type="match status" value="1"/>
</dbReference>
<keyword evidence="6" id="KW-1185">Reference proteome</keyword>
<dbReference type="PANTHER" id="PTHR46136:SF19">
    <property type="entry name" value="TRANSCRIPTION FACTOR GTE12"/>
    <property type="match status" value="1"/>
</dbReference>
<proteinExistence type="predicted"/>
<dbReference type="Pfam" id="PF00439">
    <property type="entry name" value="Bromodomain"/>
    <property type="match status" value="1"/>
</dbReference>